<dbReference type="eggNOG" id="COG1538">
    <property type="taxonomic scope" value="Bacteria"/>
</dbReference>
<dbReference type="PANTHER" id="PTHR30026">
    <property type="entry name" value="OUTER MEMBRANE PROTEIN TOLC"/>
    <property type="match status" value="1"/>
</dbReference>
<dbReference type="AlphaFoldDB" id="A0A059G317"/>
<dbReference type="STRING" id="1280953.HOC_17979"/>
<dbReference type="EMBL" id="ARYL01000042">
    <property type="protein sequence ID" value="KDA00935.1"/>
    <property type="molecule type" value="Genomic_DNA"/>
</dbReference>
<dbReference type="OrthoDB" id="7616531at2"/>
<keyword evidence="7" id="KW-0998">Cell outer membrane</keyword>
<reference evidence="9 10" key="1">
    <citation type="journal article" date="2014" name="Antonie Van Leeuwenhoek">
        <title>Hyphomonas beringensis sp. nov. and Hyphomonas chukchiensis sp. nov., isolated from surface seawater of the Bering Sea and Chukchi Sea.</title>
        <authorList>
            <person name="Li C."/>
            <person name="Lai Q."/>
            <person name="Li G."/>
            <person name="Dong C."/>
            <person name="Wang J."/>
            <person name="Liao Y."/>
            <person name="Shao Z."/>
        </authorList>
    </citation>
    <scope>NUCLEOTIDE SEQUENCE [LARGE SCALE GENOMIC DNA]</scope>
    <source>
        <strain evidence="9 10">SCH89</strain>
    </source>
</reference>
<dbReference type="Gene3D" id="1.20.1600.10">
    <property type="entry name" value="Outer membrane efflux proteins (OEP)"/>
    <property type="match status" value="1"/>
</dbReference>
<dbReference type="RefSeq" id="WP_035541143.1">
    <property type="nucleotide sequence ID" value="NZ_ARYL01000042.1"/>
</dbReference>
<comment type="subcellular location">
    <subcellularLocation>
        <location evidence="1">Cell outer membrane</location>
    </subcellularLocation>
</comment>
<evidence type="ECO:0000256" key="8">
    <source>
        <dbReference type="SAM" id="SignalP"/>
    </source>
</evidence>
<evidence type="ECO:0000256" key="3">
    <source>
        <dbReference type="ARBA" id="ARBA00022448"/>
    </source>
</evidence>
<dbReference type="PATRIC" id="fig|1280953.3.peg.3599"/>
<keyword evidence="8" id="KW-0732">Signal</keyword>
<keyword evidence="10" id="KW-1185">Reference proteome</keyword>
<dbReference type="Proteomes" id="UP000024942">
    <property type="component" value="Unassembled WGS sequence"/>
</dbReference>
<evidence type="ECO:0000256" key="4">
    <source>
        <dbReference type="ARBA" id="ARBA00022452"/>
    </source>
</evidence>
<keyword evidence="6" id="KW-0472">Membrane</keyword>
<comment type="caution">
    <text evidence="9">The sequence shown here is derived from an EMBL/GenBank/DDBJ whole genome shotgun (WGS) entry which is preliminary data.</text>
</comment>
<accession>A0A059G317</accession>
<dbReference type="Pfam" id="PF02321">
    <property type="entry name" value="OEP"/>
    <property type="match status" value="1"/>
</dbReference>
<dbReference type="GO" id="GO:0009279">
    <property type="term" value="C:cell outer membrane"/>
    <property type="evidence" value="ECO:0007669"/>
    <property type="project" value="UniProtKB-SubCell"/>
</dbReference>
<dbReference type="InterPro" id="IPR003423">
    <property type="entry name" value="OMP_efflux"/>
</dbReference>
<protein>
    <submittedName>
        <fullName evidence="9">Outer membrane protein</fullName>
    </submittedName>
</protein>
<comment type="similarity">
    <text evidence="2">Belongs to the outer membrane factor (OMF) (TC 1.B.17) family.</text>
</comment>
<dbReference type="SUPFAM" id="SSF56954">
    <property type="entry name" value="Outer membrane efflux proteins (OEP)"/>
    <property type="match status" value="1"/>
</dbReference>
<evidence type="ECO:0000313" key="10">
    <source>
        <dbReference type="Proteomes" id="UP000024942"/>
    </source>
</evidence>
<evidence type="ECO:0000256" key="5">
    <source>
        <dbReference type="ARBA" id="ARBA00022692"/>
    </source>
</evidence>
<dbReference type="GO" id="GO:0015562">
    <property type="term" value="F:efflux transmembrane transporter activity"/>
    <property type="evidence" value="ECO:0007669"/>
    <property type="project" value="InterPro"/>
</dbReference>
<feature type="chain" id="PRO_5001573170" evidence="8">
    <location>
        <begin position="28"/>
        <end position="416"/>
    </location>
</feature>
<evidence type="ECO:0000313" key="9">
    <source>
        <dbReference type="EMBL" id="KDA00935.1"/>
    </source>
</evidence>
<gene>
    <name evidence="9" type="ORF">HOC_17979</name>
</gene>
<organism evidence="9 10">
    <name type="scientific">Hyphomonas oceanitis SCH89</name>
    <dbReference type="NCBI Taxonomy" id="1280953"/>
    <lineage>
        <taxon>Bacteria</taxon>
        <taxon>Pseudomonadati</taxon>
        <taxon>Pseudomonadota</taxon>
        <taxon>Alphaproteobacteria</taxon>
        <taxon>Hyphomonadales</taxon>
        <taxon>Hyphomonadaceae</taxon>
        <taxon>Hyphomonas</taxon>
    </lineage>
</organism>
<keyword evidence="4" id="KW-1134">Transmembrane beta strand</keyword>
<dbReference type="GO" id="GO:1990281">
    <property type="term" value="C:efflux pump complex"/>
    <property type="evidence" value="ECO:0007669"/>
    <property type="project" value="TreeGrafter"/>
</dbReference>
<evidence type="ECO:0000256" key="6">
    <source>
        <dbReference type="ARBA" id="ARBA00023136"/>
    </source>
</evidence>
<dbReference type="InterPro" id="IPR051906">
    <property type="entry name" value="TolC-like"/>
</dbReference>
<dbReference type="GO" id="GO:0015288">
    <property type="term" value="F:porin activity"/>
    <property type="evidence" value="ECO:0007669"/>
    <property type="project" value="TreeGrafter"/>
</dbReference>
<keyword evidence="5" id="KW-0812">Transmembrane</keyword>
<name>A0A059G317_9PROT</name>
<evidence type="ECO:0000256" key="2">
    <source>
        <dbReference type="ARBA" id="ARBA00007613"/>
    </source>
</evidence>
<feature type="signal peptide" evidence="8">
    <location>
        <begin position="1"/>
        <end position="27"/>
    </location>
</feature>
<evidence type="ECO:0000256" key="7">
    <source>
        <dbReference type="ARBA" id="ARBA00023237"/>
    </source>
</evidence>
<sequence length="416" mass="46457">MFRIFLPTVAALPIILTILLSGTAASAQTPLTLPETVSLALGVNDPSVGAFEQKALAFEDRAIADSQLPDPVLSAQVANFPLSSFDYNREPMTQLKFGVRQELPKGQTLSLTREKQSAQAKGIRFEKSLREQQIILDARQTWLELYYWRDARRLTLESQQKVAELGGVAEAVYSSGRSSLQDVLRVDLETVSLDAKLVDIDRNEDIARANFERLLGRLDGARDLSTAFPVLPMVQSEEGIRDRLAMHPSMKALDARVDTKSREVDIAAEQYKPGLSFDAQYGLRDSRSDFGSIGVSVSLPLFSKKNKDYALSAAKRLRSSQKLERDTQALELERSLRRNWAQYIRLGERIDLYESDVLGRARETSEAAMTAYGNNLADFSELVRAELAVLDIELTLSRLRIDRLQAQANLLFLSGE</sequence>
<proteinExistence type="inferred from homology"/>
<dbReference type="PANTHER" id="PTHR30026:SF20">
    <property type="entry name" value="OUTER MEMBRANE PROTEIN TOLC"/>
    <property type="match status" value="1"/>
</dbReference>
<keyword evidence="3" id="KW-0813">Transport</keyword>
<evidence type="ECO:0000256" key="1">
    <source>
        <dbReference type="ARBA" id="ARBA00004442"/>
    </source>
</evidence>